<evidence type="ECO:0000256" key="1">
    <source>
        <dbReference type="ARBA" id="ARBA00022679"/>
    </source>
</evidence>
<keyword evidence="1" id="KW-0808">Transferase</keyword>
<dbReference type="SUPFAM" id="SSF53613">
    <property type="entry name" value="Ribokinase-like"/>
    <property type="match status" value="1"/>
</dbReference>
<dbReference type="KEGG" id="pacr:FXN63_03855"/>
<sequence length="318" mass="33760">MSAPVIICGSIAFDSIMVFEGQFQEHILPEQVHKLSVSFLVPTMRKEFGGCAGNIAYNLKLLGGQPIPVATVGQDGLDYQTRLKDLGIDTRWVKVASESYTAQCFITTDLSDNQITAFHPGAMALSAANDLRDAPGEWAIVAPDAKDAMFAHAERLHARGVPFIFDLGQAMPLFDGEDLTRMLKMARALTVNDYEASVVVQRTGRSLAELSQSLDAVVVTHGEEGATVIVKGVETTVAPVAAAQVVDPTGCGDAHRAGLLFGLISGWNWVDACSLGNLMGSIKIAERGPQNHAPSREDIAGQLKAAYGLSLPEAAIAG</sequence>
<dbReference type="CDD" id="cd01942">
    <property type="entry name" value="ribokinase_group_A"/>
    <property type="match status" value="1"/>
</dbReference>
<name>A0A5C0ATR9_9BURK</name>
<evidence type="ECO:0000256" key="2">
    <source>
        <dbReference type="ARBA" id="ARBA00022777"/>
    </source>
</evidence>
<evidence type="ECO:0000259" key="3">
    <source>
        <dbReference type="Pfam" id="PF00294"/>
    </source>
</evidence>
<evidence type="ECO:0000313" key="4">
    <source>
        <dbReference type="EMBL" id="QEI05066.1"/>
    </source>
</evidence>
<feature type="domain" description="Carbohydrate kinase PfkB" evidence="3">
    <location>
        <begin position="33"/>
        <end position="294"/>
    </location>
</feature>
<dbReference type="Proteomes" id="UP000325161">
    <property type="component" value="Chromosome"/>
</dbReference>
<dbReference type="InterPro" id="IPR029056">
    <property type="entry name" value="Ribokinase-like"/>
</dbReference>
<dbReference type="PANTHER" id="PTHR10584:SF166">
    <property type="entry name" value="RIBOKINASE"/>
    <property type="match status" value="1"/>
</dbReference>
<protein>
    <submittedName>
        <fullName evidence="4">Carbohydrate kinase family protein</fullName>
    </submittedName>
</protein>
<gene>
    <name evidence="4" type="ORF">FXN63_03855</name>
</gene>
<dbReference type="PROSITE" id="PS00583">
    <property type="entry name" value="PFKB_KINASES_1"/>
    <property type="match status" value="1"/>
</dbReference>
<dbReference type="RefSeq" id="WP_148813007.1">
    <property type="nucleotide sequence ID" value="NZ_CP043046.1"/>
</dbReference>
<accession>A0A5C0ATR9</accession>
<dbReference type="Pfam" id="PF00294">
    <property type="entry name" value="PfkB"/>
    <property type="match status" value="1"/>
</dbReference>
<evidence type="ECO:0000313" key="5">
    <source>
        <dbReference type="Proteomes" id="UP000325161"/>
    </source>
</evidence>
<dbReference type="Gene3D" id="3.40.1190.20">
    <property type="match status" value="1"/>
</dbReference>
<reference evidence="4 5" key="1">
    <citation type="submission" date="2019-08" db="EMBL/GenBank/DDBJ databases">
        <title>Amphibian skin-associated Pigmentiphaga: genome sequence and occurrence across geography and hosts.</title>
        <authorList>
            <person name="Bletz M.C."/>
            <person name="Bunk B."/>
            <person name="Sproeer C."/>
            <person name="Biwer P."/>
            <person name="Reiter S."/>
            <person name="Rabemananjara F.C.E."/>
            <person name="Schulz S."/>
            <person name="Overmann J."/>
            <person name="Vences M."/>
        </authorList>
    </citation>
    <scope>NUCLEOTIDE SEQUENCE [LARGE SCALE GENOMIC DNA]</scope>
    <source>
        <strain evidence="4 5">Mada1488</strain>
    </source>
</reference>
<dbReference type="InterPro" id="IPR011611">
    <property type="entry name" value="PfkB_dom"/>
</dbReference>
<dbReference type="InterPro" id="IPR002173">
    <property type="entry name" value="Carboh/pur_kinase_PfkB_CS"/>
</dbReference>
<keyword evidence="5" id="KW-1185">Reference proteome</keyword>
<proteinExistence type="predicted"/>
<dbReference type="EMBL" id="CP043046">
    <property type="protein sequence ID" value="QEI05066.1"/>
    <property type="molecule type" value="Genomic_DNA"/>
</dbReference>
<organism evidence="4 5">
    <name type="scientific">Pigmentiphaga aceris</name>
    <dbReference type="NCBI Taxonomy" id="1940612"/>
    <lineage>
        <taxon>Bacteria</taxon>
        <taxon>Pseudomonadati</taxon>
        <taxon>Pseudomonadota</taxon>
        <taxon>Betaproteobacteria</taxon>
        <taxon>Burkholderiales</taxon>
        <taxon>Alcaligenaceae</taxon>
        <taxon>Pigmentiphaga</taxon>
    </lineage>
</organism>
<dbReference type="GO" id="GO:0016301">
    <property type="term" value="F:kinase activity"/>
    <property type="evidence" value="ECO:0007669"/>
    <property type="project" value="UniProtKB-KW"/>
</dbReference>
<dbReference type="OrthoDB" id="9779730at2"/>
<dbReference type="AlphaFoldDB" id="A0A5C0ATR9"/>
<dbReference type="PANTHER" id="PTHR10584">
    <property type="entry name" value="SUGAR KINASE"/>
    <property type="match status" value="1"/>
</dbReference>
<keyword evidence="2 4" id="KW-0418">Kinase</keyword>